<reference evidence="2 3" key="1">
    <citation type="journal article" date="2015" name="Nature">
        <title>rRNA introns, odd ribosomes, and small enigmatic genomes across a large radiation of phyla.</title>
        <authorList>
            <person name="Brown C.T."/>
            <person name="Hug L.A."/>
            <person name="Thomas B.C."/>
            <person name="Sharon I."/>
            <person name="Castelle C.J."/>
            <person name="Singh A."/>
            <person name="Wilkins M.J."/>
            <person name="Williams K.H."/>
            <person name="Banfield J.F."/>
        </authorList>
    </citation>
    <scope>NUCLEOTIDE SEQUENCE [LARGE SCALE GENOMIC DNA]</scope>
</reference>
<evidence type="ECO:0000313" key="2">
    <source>
        <dbReference type="EMBL" id="KKW36051.1"/>
    </source>
</evidence>
<dbReference type="SUPFAM" id="SSF81301">
    <property type="entry name" value="Nucleotidyltransferase"/>
    <property type="match status" value="1"/>
</dbReference>
<dbReference type="EMBL" id="LCRN01000031">
    <property type="protein sequence ID" value="KKW36051.1"/>
    <property type="molecule type" value="Genomic_DNA"/>
</dbReference>
<proteinExistence type="predicted"/>
<dbReference type="Pfam" id="PF18765">
    <property type="entry name" value="Polbeta"/>
    <property type="match status" value="1"/>
</dbReference>
<dbReference type="InterPro" id="IPR041633">
    <property type="entry name" value="Polbeta"/>
</dbReference>
<dbReference type="Gene3D" id="3.30.460.10">
    <property type="entry name" value="Beta Polymerase, domain 2"/>
    <property type="match status" value="1"/>
</dbReference>
<dbReference type="InterPro" id="IPR043519">
    <property type="entry name" value="NT_sf"/>
</dbReference>
<accession>A0A0G1XYI5</accession>
<dbReference type="CDD" id="cd05403">
    <property type="entry name" value="NT_KNTase_like"/>
    <property type="match status" value="1"/>
</dbReference>
<feature type="domain" description="Polymerase beta nucleotidyltransferase" evidence="1">
    <location>
        <begin position="14"/>
        <end position="94"/>
    </location>
</feature>
<comment type="caution">
    <text evidence="2">The sequence shown here is derived from an EMBL/GenBank/DDBJ whole genome shotgun (WGS) entry which is preliminary data.</text>
</comment>
<sequence>MKRDVILDSIRRLIQSELPEAEESYLFGSWAKGSAVPTSDIDIAVAGQCLLDEKKISSLRRLLETIPTLRKIDLIDLGRVDAAFREEILKHAKPL</sequence>
<evidence type="ECO:0000313" key="3">
    <source>
        <dbReference type="Proteomes" id="UP000033865"/>
    </source>
</evidence>
<gene>
    <name evidence="2" type="ORF">UY82_C0031G0003</name>
</gene>
<protein>
    <recommendedName>
        <fullName evidence="1">Polymerase beta nucleotidyltransferase domain-containing protein</fullName>
    </recommendedName>
</protein>
<dbReference type="Proteomes" id="UP000033865">
    <property type="component" value="Unassembled WGS sequence"/>
</dbReference>
<name>A0A0G1XYI5_9BACT</name>
<organism evidence="2 3">
    <name type="scientific">Candidatus Uhrbacteria bacterium GW2011_GWC2_53_7</name>
    <dbReference type="NCBI Taxonomy" id="1618986"/>
    <lineage>
        <taxon>Bacteria</taxon>
        <taxon>Candidatus Uhriibacteriota</taxon>
    </lineage>
</organism>
<dbReference type="AlphaFoldDB" id="A0A0G1XYI5"/>
<evidence type="ECO:0000259" key="1">
    <source>
        <dbReference type="Pfam" id="PF18765"/>
    </source>
</evidence>